<dbReference type="Gene3D" id="3.40.710.10">
    <property type="entry name" value="DD-peptidase/beta-lactamase superfamily"/>
    <property type="match status" value="1"/>
</dbReference>
<keyword evidence="10" id="KW-0328">Glycosyltransferase</keyword>
<accession>A0ABS4R020</accession>
<evidence type="ECO:0000256" key="4">
    <source>
        <dbReference type="ARBA" id="ARBA00007739"/>
    </source>
</evidence>
<dbReference type="InterPro" id="IPR001460">
    <property type="entry name" value="PCN-bd_Tpept"/>
</dbReference>
<evidence type="ECO:0000313" key="20">
    <source>
        <dbReference type="EMBL" id="MBP2235694.1"/>
    </source>
</evidence>
<evidence type="ECO:0000256" key="2">
    <source>
        <dbReference type="ARBA" id="ARBA00004752"/>
    </source>
</evidence>
<dbReference type="InterPro" id="IPR023346">
    <property type="entry name" value="Lysozyme-like_dom_sf"/>
</dbReference>
<evidence type="ECO:0000259" key="18">
    <source>
        <dbReference type="Pfam" id="PF00905"/>
    </source>
</evidence>
<keyword evidence="21" id="KW-1185">Reference proteome</keyword>
<evidence type="ECO:0000256" key="10">
    <source>
        <dbReference type="ARBA" id="ARBA00022676"/>
    </source>
</evidence>
<dbReference type="InterPro" id="IPR036950">
    <property type="entry name" value="PBP_transglycosylase"/>
</dbReference>
<dbReference type="InterPro" id="IPR012413">
    <property type="entry name" value="BA14K"/>
</dbReference>
<keyword evidence="14" id="KW-0511">Multifunctional enzyme</keyword>
<dbReference type="EMBL" id="JAGILA010000002">
    <property type="protein sequence ID" value="MBP2235694.1"/>
    <property type="molecule type" value="Genomic_DNA"/>
</dbReference>
<comment type="similarity">
    <text evidence="3">In the C-terminal section; belongs to the transpeptidase family.</text>
</comment>
<evidence type="ECO:0000256" key="15">
    <source>
        <dbReference type="ARBA" id="ARBA00025321"/>
    </source>
</evidence>
<evidence type="ECO:0000256" key="6">
    <source>
        <dbReference type="ARBA" id="ARBA00020552"/>
    </source>
</evidence>
<evidence type="ECO:0000259" key="19">
    <source>
        <dbReference type="Pfam" id="PF00912"/>
    </source>
</evidence>
<evidence type="ECO:0000256" key="3">
    <source>
        <dbReference type="ARBA" id="ARBA00007090"/>
    </source>
</evidence>
<evidence type="ECO:0000256" key="14">
    <source>
        <dbReference type="ARBA" id="ARBA00023268"/>
    </source>
</evidence>
<keyword evidence="8" id="KW-0121">Carboxypeptidase</keyword>
<keyword evidence="7" id="KW-1003">Cell membrane</keyword>
<dbReference type="InterPro" id="IPR012338">
    <property type="entry name" value="Beta-lactam/transpept-like"/>
</dbReference>
<dbReference type="SUPFAM" id="SSF53955">
    <property type="entry name" value="Lysozyme-like"/>
    <property type="match status" value="1"/>
</dbReference>
<feature type="domain" description="Penicillin-binding protein transpeptidase" evidence="18">
    <location>
        <begin position="312"/>
        <end position="573"/>
    </location>
</feature>
<comment type="catalytic activity">
    <reaction evidence="17">
        <text>[GlcNAc-(1-&gt;4)-Mur2Ac(oyl-L-Ala-gamma-D-Glu-L-Lys-D-Ala-D-Ala)](n)-di-trans,octa-cis-undecaprenyl diphosphate + beta-D-GlcNAc-(1-&gt;4)-Mur2Ac(oyl-L-Ala-gamma-D-Glu-L-Lys-D-Ala-D-Ala)-di-trans,octa-cis-undecaprenyl diphosphate = [GlcNAc-(1-&gt;4)-Mur2Ac(oyl-L-Ala-gamma-D-Glu-L-Lys-D-Ala-D-Ala)](n+1)-di-trans,octa-cis-undecaprenyl diphosphate + di-trans,octa-cis-undecaprenyl diphosphate + H(+)</text>
        <dbReference type="Rhea" id="RHEA:23708"/>
        <dbReference type="Rhea" id="RHEA-COMP:9602"/>
        <dbReference type="Rhea" id="RHEA-COMP:9603"/>
        <dbReference type="ChEBI" id="CHEBI:15378"/>
        <dbReference type="ChEBI" id="CHEBI:58405"/>
        <dbReference type="ChEBI" id="CHEBI:60033"/>
        <dbReference type="ChEBI" id="CHEBI:78435"/>
        <dbReference type="EC" id="2.4.99.28"/>
    </reaction>
</comment>
<evidence type="ECO:0000256" key="11">
    <source>
        <dbReference type="ARBA" id="ARBA00022679"/>
    </source>
</evidence>
<evidence type="ECO:0000313" key="21">
    <source>
        <dbReference type="Proteomes" id="UP000730739"/>
    </source>
</evidence>
<dbReference type="Pfam" id="PF00912">
    <property type="entry name" value="Transgly"/>
    <property type="match status" value="1"/>
</dbReference>
<dbReference type="NCBIfam" id="TIGR02074">
    <property type="entry name" value="PBP_1a_fam"/>
    <property type="match status" value="1"/>
</dbReference>
<comment type="caution">
    <text evidence="20">The sequence shown here is derived from an EMBL/GenBank/DDBJ whole genome shotgun (WGS) entry which is preliminary data.</text>
</comment>
<reference evidence="20 21" key="1">
    <citation type="submission" date="2021-03" db="EMBL/GenBank/DDBJ databases">
        <title>Genomic Encyclopedia of Type Strains, Phase IV (KMG-IV): sequencing the most valuable type-strain genomes for metagenomic binning, comparative biology and taxonomic classification.</title>
        <authorList>
            <person name="Goeker M."/>
        </authorList>
    </citation>
    <scope>NUCLEOTIDE SEQUENCE [LARGE SCALE GENOMIC DNA]</scope>
    <source>
        <strain evidence="20 21">DSM 13372</strain>
    </source>
</reference>
<comment type="subcellular location">
    <subcellularLocation>
        <location evidence="1">Membrane</location>
        <topology evidence="1">Single-pass membrane protein</topology>
    </subcellularLocation>
</comment>
<protein>
    <recommendedName>
        <fullName evidence="6">Lectin-like protein BA14k</fullName>
        <ecNumber evidence="16">2.4.99.28</ecNumber>
    </recommendedName>
</protein>
<evidence type="ECO:0000256" key="9">
    <source>
        <dbReference type="ARBA" id="ARBA00022670"/>
    </source>
</evidence>
<keyword evidence="7" id="KW-0472">Membrane</keyword>
<evidence type="ECO:0000256" key="1">
    <source>
        <dbReference type="ARBA" id="ARBA00004167"/>
    </source>
</evidence>
<keyword evidence="11" id="KW-0808">Transferase</keyword>
<dbReference type="EC" id="2.4.99.28" evidence="16"/>
<dbReference type="Pfam" id="PF00905">
    <property type="entry name" value="Transpeptidase"/>
    <property type="match status" value="1"/>
</dbReference>
<evidence type="ECO:0000256" key="8">
    <source>
        <dbReference type="ARBA" id="ARBA00022645"/>
    </source>
</evidence>
<dbReference type="Gene3D" id="1.10.3810.10">
    <property type="entry name" value="Biosynthetic peptidoglycan transglycosylase-like"/>
    <property type="match status" value="1"/>
</dbReference>
<evidence type="ECO:0000256" key="13">
    <source>
        <dbReference type="ARBA" id="ARBA00022801"/>
    </source>
</evidence>
<comment type="similarity">
    <text evidence="4">In the N-terminal section; belongs to the glycosyltransferase 51 family.</text>
</comment>
<dbReference type="SUPFAM" id="SSF56601">
    <property type="entry name" value="beta-lactamase/transpeptidase-like"/>
    <property type="match status" value="1"/>
</dbReference>
<evidence type="ECO:0000256" key="17">
    <source>
        <dbReference type="ARBA" id="ARBA00049902"/>
    </source>
</evidence>
<dbReference type="Pfam" id="PF07886">
    <property type="entry name" value="BA14K"/>
    <property type="match status" value="1"/>
</dbReference>
<dbReference type="PANTHER" id="PTHR32282:SF33">
    <property type="entry name" value="PEPTIDOGLYCAN GLYCOSYLTRANSFERASE"/>
    <property type="match status" value="1"/>
</dbReference>
<name>A0ABS4R020_9HYPH</name>
<gene>
    <name evidence="20" type="ORF">J2Z31_002186</name>
</gene>
<evidence type="ECO:0000256" key="5">
    <source>
        <dbReference type="ARBA" id="ARBA00010270"/>
    </source>
</evidence>
<keyword evidence="12" id="KW-0430">Lectin</keyword>
<comment type="pathway">
    <text evidence="2">Cell wall biogenesis; peptidoglycan biosynthesis.</text>
</comment>
<proteinExistence type="inferred from homology"/>
<sequence>MVARSALIGSAGFLVLLIAVFAWALADVPWDEIADGSLKPVVVLETADGKPLVSQGPFQGSYAAREDFPQHLIDAVLAREDRRFYAHFGIDLRGIARAIYANLGAGEVVQGGSTITQQLIKILYLERDRTWKRKIQEAVIAFWLERKLGKDEILTRYLNNIYLGAGATGVPAAARIYFDKDVHELNVGESAMLAGIIRAPSQLNPFSNPEGARSQAESVLEAMRKGGTITAEQAETARAEFADLQPTTPATRSGSWFADWVMQDARELAGPYRGTIEIRTTMVARLQSIAEKVVADALKREGAKVGASQASLVAMTPEGAVVAMVGGRDYSKNTFNRAVSAMRQPGSAFKLFVYYAALKAGLTPFDPIDDAPIDIGGWSPENFGGGYSGPVSIAEAFARSLNAATVALAMEVGIDRVVEAARELGIDAELIDTPSIALGSSEVNLLDLTGAYASVRAGRAPIEPWGIVSLHAEGQPQAFRVGPAKKPTTDISQYRPDLVGLLRLVVTRGTGREADIGALAAGKTGTSQNHRDAWFIGFTEPLIVGVWVGNDDEKPMKDVTGGKLPAKIWRNFMTAALAEGGPEEAEPRVAGSAPACNFRACARAYRSFRPDDCTFQPYHGPRRLCEK</sequence>
<dbReference type="InterPro" id="IPR001264">
    <property type="entry name" value="Glyco_trans_51"/>
</dbReference>
<organism evidence="20 21">
    <name type="scientific">Sinorhizobium kostiense</name>
    <dbReference type="NCBI Taxonomy" id="76747"/>
    <lineage>
        <taxon>Bacteria</taxon>
        <taxon>Pseudomonadati</taxon>
        <taxon>Pseudomonadota</taxon>
        <taxon>Alphaproteobacteria</taxon>
        <taxon>Hyphomicrobiales</taxon>
        <taxon>Rhizobiaceae</taxon>
        <taxon>Sinorhizobium/Ensifer group</taxon>
        <taxon>Sinorhizobium</taxon>
    </lineage>
</organism>
<keyword evidence="13" id="KW-0378">Hydrolase</keyword>
<dbReference type="InterPro" id="IPR050396">
    <property type="entry name" value="Glycosyltr_51/Transpeptidase"/>
</dbReference>
<keyword evidence="9" id="KW-0645">Protease</keyword>
<evidence type="ECO:0000256" key="16">
    <source>
        <dbReference type="ARBA" id="ARBA00044770"/>
    </source>
</evidence>
<dbReference type="PANTHER" id="PTHR32282">
    <property type="entry name" value="BINDING PROTEIN TRANSPEPTIDASE, PUTATIVE-RELATED"/>
    <property type="match status" value="1"/>
</dbReference>
<dbReference type="Proteomes" id="UP000730739">
    <property type="component" value="Unassembled WGS sequence"/>
</dbReference>
<evidence type="ECO:0000256" key="12">
    <source>
        <dbReference type="ARBA" id="ARBA00022734"/>
    </source>
</evidence>
<feature type="domain" description="Glycosyl transferase family 51" evidence="19">
    <location>
        <begin position="59"/>
        <end position="223"/>
    </location>
</feature>
<comment type="similarity">
    <text evidence="5">Belongs to the BA14k family.</text>
</comment>
<comment type="function">
    <text evidence="15">Has immunoglobulin-binding and hemagglutination properties, and can bind to mannose. Essential for virulence. May be involved in LPS biosynthesis or polysaccharide transport.</text>
</comment>
<evidence type="ECO:0000256" key="7">
    <source>
        <dbReference type="ARBA" id="ARBA00022475"/>
    </source>
</evidence>